<name>A0A5N5LPN1_9ROSI</name>
<dbReference type="AlphaFoldDB" id="A0A5N5LPN1"/>
<gene>
    <name evidence="1" type="ORF">DKX38_012173</name>
</gene>
<sequence>MQLQAIVENDMGSDISNGGDVYSNDIVLLAMSTRKISTDDVFRKGLDLHGSDRIALPERVACIADTILVTLLQEVVNMEKHRGQTVHEA</sequence>
<protein>
    <submittedName>
        <fullName evidence="1">Uncharacterized protein</fullName>
    </submittedName>
</protein>
<dbReference type="Proteomes" id="UP000326939">
    <property type="component" value="Chromosome 8"/>
</dbReference>
<organism evidence="1 2">
    <name type="scientific">Salix brachista</name>
    <dbReference type="NCBI Taxonomy" id="2182728"/>
    <lineage>
        <taxon>Eukaryota</taxon>
        <taxon>Viridiplantae</taxon>
        <taxon>Streptophyta</taxon>
        <taxon>Embryophyta</taxon>
        <taxon>Tracheophyta</taxon>
        <taxon>Spermatophyta</taxon>
        <taxon>Magnoliopsida</taxon>
        <taxon>eudicotyledons</taxon>
        <taxon>Gunneridae</taxon>
        <taxon>Pentapetalae</taxon>
        <taxon>rosids</taxon>
        <taxon>fabids</taxon>
        <taxon>Malpighiales</taxon>
        <taxon>Salicaceae</taxon>
        <taxon>Saliceae</taxon>
        <taxon>Salix</taxon>
    </lineage>
</organism>
<evidence type="ECO:0000313" key="2">
    <source>
        <dbReference type="Proteomes" id="UP000326939"/>
    </source>
</evidence>
<accession>A0A5N5LPN1</accession>
<comment type="caution">
    <text evidence="1">The sequence shown here is derived from an EMBL/GenBank/DDBJ whole genome shotgun (WGS) entry which is preliminary data.</text>
</comment>
<reference evidence="2" key="1">
    <citation type="journal article" date="2019" name="Gigascience">
        <title>De novo genome assembly of the endangered Acer yangbiense, a plant species with extremely small populations endemic to Yunnan Province, China.</title>
        <authorList>
            <person name="Yang J."/>
            <person name="Wariss H.M."/>
            <person name="Tao L."/>
            <person name="Zhang R."/>
            <person name="Yun Q."/>
            <person name="Hollingsworth P."/>
            <person name="Dao Z."/>
            <person name="Luo G."/>
            <person name="Guo H."/>
            <person name="Ma Y."/>
            <person name="Sun W."/>
        </authorList>
    </citation>
    <scope>NUCLEOTIDE SEQUENCE [LARGE SCALE GENOMIC DNA]</scope>
    <source>
        <strain evidence="2">cv. br00</strain>
    </source>
</reference>
<dbReference type="EMBL" id="VDCV01000008">
    <property type="protein sequence ID" value="KAB5544061.1"/>
    <property type="molecule type" value="Genomic_DNA"/>
</dbReference>
<keyword evidence="2" id="KW-1185">Reference proteome</keyword>
<proteinExistence type="predicted"/>
<evidence type="ECO:0000313" key="1">
    <source>
        <dbReference type="EMBL" id="KAB5544061.1"/>
    </source>
</evidence>